<evidence type="ECO:0000259" key="3">
    <source>
        <dbReference type="SMART" id="SM00247"/>
    </source>
</evidence>
<proteinExistence type="inferred from homology"/>
<sequence>MATAPITTCCYSPRAVVRLVGVLTIAALLTPAAAASRFTSVLLASTHAGRRLQASFDHESHPTIDDDEIVFFQHSEFRGRSRTFQLGDYVSLGRDDGDFSSVRVGSQVYAEVFEYTHFRGDFTDVVIDVPRMGGRGGWNDAISSLKVKRRPQNAVALFVDVTSEGSTFATLNGRRTVSKFVTSPADLTLSGLRGLGLRNDDLSEIHIPRGFTAILYKHDYFSGPSVLLSGPTATRFDNGDIKFSDQSQLDDEVSSLRLRSVADVFNNGKVGRWTVVKMHDYAFTHTVTEEYLSEESSTSSSTVTASLEQGFEFEIGPINITISQSAAYLVTQEVSQLIGRTETTKTTITMCNIPCYIGEEGELRSLYLFRLELQREGIRTYVNPCIFMCLPSYLEPQCPPGNCKDRRCQTCLDEDEAQDNALVARSISETLVEPDMVIVSEGN</sequence>
<protein>
    <recommendedName>
        <fullName evidence="3">Beta/gamma crystallin 'Greek key' domain-containing protein</fullName>
    </recommendedName>
</protein>
<dbReference type="EMBL" id="HBGG01024328">
    <property type="protein sequence ID" value="CAD9210423.1"/>
    <property type="molecule type" value="Transcribed_RNA"/>
</dbReference>
<accession>A0A7S1X5R6</accession>
<dbReference type="InterPro" id="IPR001064">
    <property type="entry name" value="Beta/gamma_crystallin"/>
</dbReference>
<organism evidence="4">
    <name type="scientific">Tetraselmis chuii</name>
    <dbReference type="NCBI Taxonomy" id="63592"/>
    <lineage>
        <taxon>Eukaryota</taxon>
        <taxon>Viridiplantae</taxon>
        <taxon>Chlorophyta</taxon>
        <taxon>core chlorophytes</taxon>
        <taxon>Chlorodendrophyceae</taxon>
        <taxon>Chlorodendrales</taxon>
        <taxon>Chlorodendraceae</taxon>
        <taxon>Tetraselmis</taxon>
    </lineage>
</organism>
<gene>
    <name evidence="4" type="ORF">TCHU04912_LOCUS12662</name>
</gene>
<keyword evidence="2" id="KW-0677">Repeat</keyword>
<evidence type="ECO:0000313" key="4">
    <source>
        <dbReference type="EMBL" id="CAD9210423.1"/>
    </source>
</evidence>
<evidence type="ECO:0000256" key="1">
    <source>
        <dbReference type="ARBA" id="ARBA00009646"/>
    </source>
</evidence>
<feature type="domain" description="Beta/gamma crystallin 'Greek key'" evidence="3">
    <location>
        <begin position="68"/>
        <end position="148"/>
    </location>
</feature>
<comment type="similarity">
    <text evidence="1">Belongs to the beta/gamma-crystallin family.</text>
</comment>
<dbReference type="SMART" id="SM00247">
    <property type="entry name" value="XTALbg"/>
    <property type="match status" value="1"/>
</dbReference>
<reference evidence="4" key="1">
    <citation type="submission" date="2021-01" db="EMBL/GenBank/DDBJ databases">
        <authorList>
            <person name="Corre E."/>
            <person name="Pelletier E."/>
            <person name="Niang G."/>
            <person name="Scheremetjew M."/>
            <person name="Finn R."/>
            <person name="Kale V."/>
            <person name="Holt S."/>
            <person name="Cochrane G."/>
            <person name="Meng A."/>
            <person name="Brown T."/>
            <person name="Cohen L."/>
        </authorList>
    </citation>
    <scope>NUCLEOTIDE SEQUENCE</scope>
    <source>
        <strain evidence="4">PLY429</strain>
    </source>
</reference>
<dbReference type="Gene3D" id="2.60.20.10">
    <property type="entry name" value="Crystallins"/>
    <property type="match status" value="2"/>
</dbReference>
<dbReference type="SUPFAM" id="SSF49695">
    <property type="entry name" value="gamma-Crystallin-like"/>
    <property type="match status" value="1"/>
</dbReference>
<dbReference type="AlphaFoldDB" id="A0A7S1X5R6"/>
<evidence type="ECO:0000256" key="2">
    <source>
        <dbReference type="ARBA" id="ARBA00022737"/>
    </source>
</evidence>
<dbReference type="InterPro" id="IPR011024">
    <property type="entry name" value="G_crystallin-like"/>
</dbReference>
<name>A0A7S1X5R6_9CHLO</name>